<dbReference type="UniPathway" id="UPA00557">
    <property type="reaction ID" value="UER00614"/>
</dbReference>
<keyword evidence="16" id="KW-0594">Phospholipid biosynthesis</keyword>
<keyword evidence="10 18" id="KW-0808">Transferase</keyword>
<dbReference type="PATRIC" id="fig|1238182.3.peg.1820"/>
<gene>
    <name evidence="21" type="ORF">C882_4158</name>
</gene>
<evidence type="ECO:0000256" key="5">
    <source>
        <dbReference type="ARBA" id="ARBA00010185"/>
    </source>
</evidence>
<comment type="pathway">
    <text evidence="4">Lipid metabolism.</text>
</comment>
<keyword evidence="8" id="KW-1003">Cell membrane</keyword>
<feature type="transmembrane region" description="Helical" evidence="19">
    <location>
        <begin position="162"/>
        <end position="181"/>
    </location>
</feature>
<feature type="transmembrane region" description="Helical" evidence="19">
    <location>
        <begin position="96"/>
        <end position="116"/>
    </location>
</feature>
<evidence type="ECO:0000256" key="2">
    <source>
        <dbReference type="ARBA" id="ARBA00004651"/>
    </source>
</evidence>
<comment type="caution">
    <text evidence="21">The sequence shown here is derived from an EMBL/GenBank/DDBJ whole genome shotgun (WGS) entry which is preliminary data.</text>
</comment>
<dbReference type="GO" id="GO:0005886">
    <property type="term" value="C:plasma membrane"/>
    <property type="evidence" value="ECO:0007669"/>
    <property type="project" value="UniProtKB-SubCell"/>
</dbReference>
<evidence type="ECO:0000256" key="8">
    <source>
        <dbReference type="ARBA" id="ARBA00022475"/>
    </source>
</evidence>
<evidence type="ECO:0000256" key="15">
    <source>
        <dbReference type="ARBA" id="ARBA00023136"/>
    </source>
</evidence>
<dbReference type="EC" id="2.7.7.41" evidence="6 18"/>
<dbReference type="EMBL" id="ANHY01000007">
    <property type="protein sequence ID" value="EKV30821.1"/>
    <property type="molecule type" value="Genomic_DNA"/>
</dbReference>
<sequence length="258" mass="26453">MLKTRVLSALIMVPVALACAWAGSPVFDIAIAAVAVIMAHEWQAIVQAGYRAPGWASGAVSVAAAVLAVPAPEAALALIAGAVPVVWLLARSRAGAGWSALGVLYVALPAMTLVWLREHGGLATLIWIFVIVWVTDTGGYVFGKNIGGPKLSPRISPNKTWAGLLGGAFSAMVAGAAVAFLVNPTAALALILFSGGLAIVEQMSDLTESYVKRRFGVKDSGHIIPGHGGVLDRVDGLVLTAPAVALATYLAQGGITAW</sequence>
<dbReference type="PROSITE" id="PS51257">
    <property type="entry name" value="PROKAR_LIPOPROTEIN"/>
    <property type="match status" value="1"/>
</dbReference>
<dbReference type="GO" id="GO:0016024">
    <property type="term" value="P:CDP-diacylglycerol biosynthetic process"/>
    <property type="evidence" value="ECO:0007669"/>
    <property type="project" value="UniProtKB-UniPathway"/>
</dbReference>
<dbReference type="GO" id="GO:0004605">
    <property type="term" value="F:phosphatidate cytidylyltransferase activity"/>
    <property type="evidence" value="ECO:0007669"/>
    <property type="project" value="UniProtKB-EC"/>
</dbReference>
<evidence type="ECO:0000256" key="1">
    <source>
        <dbReference type="ARBA" id="ARBA00001698"/>
    </source>
</evidence>
<protein>
    <recommendedName>
        <fullName evidence="7 18">Phosphatidate cytidylyltransferase</fullName>
        <ecNumber evidence="6 18">2.7.7.41</ecNumber>
    </recommendedName>
</protein>
<proteinExistence type="inferred from homology"/>
<keyword evidence="11 18" id="KW-0812">Transmembrane</keyword>
<name>K9HQV4_9PROT</name>
<comment type="pathway">
    <text evidence="3 18">Phospholipid metabolism; CDP-diacylglycerol biosynthesis; CDP-diacylglycerol from sn-glycerol 3-phosphate: step 3/3.</text>
</comment>
<evidence type="ECO:0000256" key="14">
    <source>
        <dbReference type="ARBA" id="ARBA00023098"/>
    </source>
</evidence>
<dbReference type="OrthoDB" id="9799199at2"/>
<dbReference type="RefSeq" id="WP_009540266.1">
    <property type="nucleotide sequence ID" value="NZ_ANHY01000007.1"/>
</dbReference>
<evidence type="ECO:0000256" key="18">
    <source>
        <dbReference type="RuleBase" id="RU003938"/>
    </source>
</evidence>
<evidence type="ECO:0000256" key="10">
    <source>
        <dbReference type="ARBA" id="ARBA00022679"/>
    </source>
</evidence>
<comment type="subcellular location">
    <subcellularLocation>
        <location evidence="2">Cell membrane</location>
        <topology evidence="2">Multi-pass membrane protein</topology>
    </subcellularLocation>
</comment>
<dbReference type="AlphaFoldDB" id="K9HQV4"/>
<keyword evidence="13 19" id="KW-1133">Transmembrane helix</keyword>
<organism evidence="21 22">
    <name type="scientific">Caenispirillum salinarum AK4</name>
    <dbReference type="NCBI Taxonomy" id="1238182"/>
    <lineage>
        <taxon>Bacteria</taxon>
        <taxon>Pseudomonadati</taxon>
        <taxon>Pseudomonadota</taxon>
        <taxon>Alphaproteobacteria</taxon>
        <taxon>Rhodospirillales</taxon>
        <taxon>Novispirillaceae</taxon>
        <taxon>Caenispirillum</taxon>
    </lineage>
</organism>
<evidence type="ECO:0000256" key="7">
    <source>
        <dbReference type="ARBA" id="ARBA00019373"/>
    </source>
</evidence>
<evidence type="ECO:0000256" key="6">
    <source>
        <dbReference type="ARBA" id="ARBA00012487"/>
    </source>
</evidence>
<dbReference type="STRING" id="1238182.C882_4158"/>
<dbReference type="Proteomes" id="UP000009881">
    <property type="component" value="Unassembled WGS sequence"/>
</dbReference>
<dbReference type="PROSITE" id="PS01315">
    <property type="entry name" value="CDS"/>
    <property type="match status" value="1"/>
</dbReference>
<dbReference type="InterPro" id="IPR000374">
    <property type="entry name" value="PC_trans"/>
</dbReference>
<keyword evidence="22" id="KW-1185">Reference proteome</keyword>
<evidence type="ECO:0000256" key="11">
    <source>
        <dbReference type="ARBA" id="ARBA00022692"/>
    </source>
</evidence>
<evidence type="ECO:0000256" key="13">
    <source>
        <dbReference type="ARBA" id="ARBA00022989"/>
    </source>
</evidence>
<feature type="transmembrane region" description="Helical" evidence="19">
    <location>
        <begin position="63"/>
        <end position="89"/>
    </location>
</feature>
<evidence type="ECO:0000256" key="3">
    <source>
        <dbReference type="ARBA" id="ARBA00005119"/>
    </source>
</evidence>
<keyword evidence="9" id="KW-0444">Lipid biosynthesis</keyword>
<evidence type="ECO:0000313" key="21">
    <source>
        <dbReference type="EMBL" id="EKV30821.1"/>
    </source>
</evidence>
<comment type="similarity">
    <text evidence="5 18">Belongs to the CDS family.</text>
</comment>
<feature type="chain" id="PRO_5003930180" description="Phosphatidate cytidylyltransferase" evidence="20">
    <location>
        <begin position="23"/>
        <end position="258"/>
    </location>
</feature>
<feature type="signal peptide" evidence="20">
    <location>
        <begin position="1"/>
        <end position="22"/>
    </location>
</feature>
<keyword evidence="14" id="KW-0443">Lipid metabolism</keyword>
<evidence type="ECO:0000256" key="9">
    <source>
        <dbReference type="ARBA" id="ARBA00022516"/>
    </source>
</evidence>
<evidence type="ECO:0000256" key="16">
    <source>
        <dbReference type="ARBA" id="ARBA00023209"/>
    </source>
</evidence>
<dbReference type="PANTHER" id="PTHR46382">
    <property type="entry name" value="PHOSPHATIDATE CYTIDYLYLTRANSFERASE"/>
    <property type="match status" value="1"/>
</dbReference>
<keyword evidence="12 18" id="KW-0548">Nucleotidyltransferase</keyword>
<reference evidence="21 22" key="1">
    <citation type="journal article" date="2013" name="Genome Announc.">
        <title>Draft Genome Sequence of an Alphaproteobacterium, Caenispirillum salinarum AK4(T), Isolated from a Solar Saltern.</title>
        <authorList>
            <person name="Khatri I."/>
            <person name="Singh A."/>
            <person name="Korpole S."/>
            <person name="Pinnaka A.K."/>
            <person name="Subramanian S."/>
        </authorList>
    </citation>
    <scope>NUCLEOTIDE SEQUENCE [LARGE SCALE GENOMIC DNA]</scope>
    <source>
        <strain evidence="21 22">AK4</strain>
    </source>
</reference>
<evidence type="ECO:0000256" key="17">
    <source>
        <dbReference type="ARBA" id="ARBA00023264"/>
    </source>
</evidence>
<evidence type="ECO:0000256" key="20">
    <source>
        <dbReference type="SAM" id="SignalP"/>
    </source>
</evidence>
<dbReference type="PANTHER" id="PTHR46382:SF1">
    <property type="entry name" value="PHOSPHATIDATE CYTIDYLYLTRANSFERASE"/>
    <property type="match status" value="1"/>
</dbReference>
<dbReference type="Pfam" id="PF01148">
    <property type="entry name" value="CTP_transf_1"/>
    <property type="match status" value="1"/>
</dbReference>
<dbReference type="eggNOG" id="COG0575">
    <property type="taxonomic scope" value="Bacteria"/>
</dbReference>
<keyword evidence="15 19" id="KW-0472">Membrane</keyword>
<comment type="catalytic activity">
    <reaction evidence="1 18">
        <text>a 1,2-diacyl-sn-glycero-3-phosphate + CTP + H(+) = a CDP-1,2-diacyl-sn-glycerol + diphosphate</text>
        <dbReference type="Rhea" id="RHEA:16229"/>
        <dbReference type="ChEBI" id="CHEBI:15378"/>
        <dbReference type="ChEBI" id="CHEBI:33019"/>
        <dbReference type="ChEBI" id="CHEBI:37563"/>
        <dbReference type="ChEBI" id="CHEBI:58332"/>
        <dbReference type="ChEBI" id="CHEBI:58608"/>
        <dbReference type="EC" id="2.7.7.41"/>
    </reaction>
</comment>
<evidence type="ECO:0000256" key="4">
    <source>
        <dbReference type="ARBA" id="ARBA00005189"/>
    </source>
</evidence>
<evidence type="ECO:0000256" key="12">
    <source>
        <dbReference type="ARBA" id="ARBA00022695"/>
    </source>
</evidence>
<evidence type="ECO:0000313" key="22">
    <source>
        <dbReference type="Proteomes" id="UP000009881"/>
    </source>
</evidence>
<keyword evidence="20" id="KW-0732">Signal</keyword>
<accession>K9HQV4</accession>
<feature type="transmembrane region" description="Helical" evidence="19">
    <location>
        <begin position="122"/>
        <end position="142"/>
    </location>
</feature>
<evidence type="ECO:0000256" key="19">
    <source>
        <dbReference type="SAM" id="Phobius"/>
    </source>
</evidence>
<keyword evidence="17" id="KW-1208">Phospholipid metabolism</keyword>